<evidence type="ECO:0000256" key="1">
    <source>
        <dbReference type="SAM" id="MobiDB-lite"/>
    </source>
</evidence>
<keyword evidence="3" id="KW-1185">Reference proteome</keyword>
<feature type="region of interest" description="Disordered" evidence="1">
    <location>
        <begin position="247"/>
        <end position="267"/>
    </location>
</feature>
<comment type="caution">
    <text evidence="2">The sequence shown here is derived from an EMBL/GenBank/DDBJ whole genome shotgun (WGS) entry which is preliminary data.</text>
</comment>
<evidence type="ECO:0000313" key="2">
    <source>
        <dbReference type="EMBL" id="MBB2181957.1"/>
    </source>
</evidence>
<reference evidence="2 3" key="1">
    <citation type="submission" date="2020-07" db="EMBL/GenBank/DDBJ databases">
        <title>Characterization and genome sequencing of isolate MD1, a novel member within the family Lachnospiraceae.</title>
        <authorList>
            <person name="Rettenmaier R."/>
            <person name="Di Bello L."/>
            <person name="Zinser C."/>
            <person name="Scheitz K."/>
            <person name="Liebl W."/>
            <person name="Zverlov V."/>
        </authorList>
    </citation>
    <scope>NUCLEOTIDE SEQUENCE [LARGE SCALE GENOMIC DNA]</scope>
    <source>
        <strain evidence="2 3">MD1</strain>
    </source>
</reference>
<dbReference type="Proteomes" id="UP000574276">
    <property type="component" value="Unassembled WGS sequence"/>
</dbReference>
<accession>A0A839JXL1</accession>
<evidence type="ECO:0000313" key="3">
    <source>
        <dbReference type="Proteomes" id="UP000574276"/>
    </source>
</evidence>
<proteinExistence type="predicted"/>
<sequence>MKISVKKLLLYVSAFVIVFTGILAGLPYKAQAAENSSSLAKQYLNSQVKYLIMGDSDTETYNFNIKKDAKKKGAKYSWYINENKGNPDAISIDSKSGVVVAEEAGTAYIRCKITLPDGKVLRPEAKVIVRNNITAVDISNINENLTVISGAAIDFDRKIIDTAAGKGKKTQGITRWEIKEDTAGVGSVSDKGIARTTKSGSFAIRAVCFQSKEKYKEWLSDKENNNHLITAASQWYTVKVEDVKPDVTEEPQVKESEPVTSNQTQRSRIEVEPVKLTTDKVNIVEAFDDCFNIKIDGVDVTANVIEIERTSDNLKNKVYISKVTVYEIIAGYAVYYEVPIGYYITVPVDFQQ</sequence>
<protein>
    <recommendedName>
        <fullName evidence="4">BIG2 domain-containing protein</fullName>
    </recommendedName>
</protein>
<evidence type="ECO:0008006" key="4">
    <source>
        <dbReference type="Google" id="ProtNLM"/>
    </source>
</evidence>
<dbReference type="EMBL" id="JACEGA010000001">
    <property type="protein sequence ID" value="MBB2181957.1"/>
    <property type="molecule type" value="Genomic_DNA"/>
</dbReference>
<name>A0A839JXL1_9FIRM</name>
<dbReference type="AlphaFoldDB" id="A0A839JXL1"/>
<feature type="compositionally biased region" description="Basic and acidic residues" evidence="1">
    <location>
        <begin position="247"/>
        <end position="257"/>
    </location>
</feature>
<gene>
    <name evidence="2" type="ORF">H0486_03595</name>
</gene>
<organism evidence="2 3">
    <name type="scientific">Variimorphobacter saccharofermentans</name>
    <dbReference type="NCBI Taxonomy" id="2755051"/>
    <lineage>
        <taxon>Bacteria</taxon>
        <taxon>Bacillati</taxon>
        <taxon>Bacillota</taxon>
        <taxon>Clostridia</taxon>
        <taxon>Lachnospirales</taxon>
        <taxon>Lachnospiraceae</taxon>
        <taxon>Variimorphobacter</taxon>
    </lineage>
</organism>
<dbReference type="RefSeq" id="WP_228351693.1">
    <property type="nucleotide sequence ID" value="NZ_JACEGA010000001.1"/>
</dbReference>